<feature type="region of interest" description="Disordered" evidence="1">
    <location>
        <begin position="138"/>
        <end position="182"/>
    </location>
</feature>
<feature type="region of interest" description="Disordered" evidence="1">
    <location>
        <begin position="46"/>
        <end position="101"/>
    </location>
</feature>
<accession>V8P7I5</accession>
<evidence type="ECO:0000256" key="1">
    <source>
        <dbReference type="SAM" id="MobiDB-lite"/>
    </source>
</evidence>
<dbReference type="EMBL" id="AZIM01000651">
    <property type="protein sequence ID" value="ETE69956.1"/>
    <property type="molecule type" value="Genomic_DNA"/>
</dbReference>
<protein>
    <submittedName>
        <fullName evidence="2">Uncharacterized protein</fullName>
    </submittedName>
</protein>
<gene>
    <name evidence="2" type="ORF">L345_04219</name>
</gene>
<feature type="non-terminal residue" evidence="2">
    <location>
        <position position="1"/>
    </location>
</feature>
<reference evidence="2 3" key="1">
    <citation type="journal article" date="2013" name="Proc. Natl. Acad. Sci. U.S.A.">
        <title>The king cobra genome reveals dynamic gene evolution and adaptation in the snake venom system.</title>
        <authorList>
            <person name="Vonk F.J."/>
            <person name="Casewell N.R."/>
            <person name="Henkel C.V."/>
            <person name="Heimberg A.M."/>
            <person name="Jansen H.J."/>
            <person name="McCleary R.J."/>
            <person name="Kerkkamp H.M."/>
            <person name="Vos R.A."/>
            <person name="Guerreiro I."/>
            <person name="Calvete J.J."/>
            <person name="Wuster W."/>
            <person name="Woods A.E."/>
            <person name="Logan J.M."/>
            <person name="Harrison R.A."/>
            <person name="Castoe T.A."/>
            <person name="de Koning A.P."/>
            <person name="Pollock D.D."/>
            <person name="Yandell M."/>
            <person name="Calderon D."/>
            <person name="Renjifo C."/>
            <person name="Currier R.B."/>
            <person name="Salgado D."/>
            <person name="Pla D."/>
            <person name="Sanz L."/>
            <person name="Hyder A.S."/>
            <person name="Ribeiro J.M."/>
            <person name="Arntzen J.W."/>
            <person name="van den Thillart G.E."/>
            <person name="Boetzer M."/>
            <person name="Pirovano W."/>
            <person name="Dirks R.P."/>
            <person name="Spaink H.P."/>
            <person name="Duboule D."/>
            <person name="McGlinn E."/>
            <person name="Kini R.M."/>
            <person name="Richardson M.K."/>
        </authorList>
    </citation>
    <scope>NUCLEOTIDE SEQUENCE</scope>
    <source>
        <tissue evidence="2">Blood</tissue>
    </source>
</reference>
<keyword evidence="3" id="KW-1185">Reference proteome</keyword>
<sequence>MRGGALPSGCWHASTQAPAHTQFLVQEPRKSNPILKQETLYQGCRKKDPQYTLTSHSSGLEPGLKPHGALKSITTENQGANDEGPVPVVLPGHGGDTKEDEDKGLADAAPHLQEIFDGCVGLVGDIGLHIRAHHHPCSNQPARKRDMGYGETEEATSVPDPPEKILHSTRGSHLEGWREECL</sequence>
<name>V8P7I5_OPHHA</name>
<dbReference type="Proteomes" id="UP000018936">
    <property type="component" value="Unassembled WGS sequence"/>
</dbReference>
<evidence type="ECO:0000313" key="3">
    <source>
        <dbReference type="Proteomes" id="UP000018936"/>
    </source>
</evidence>
<feature type="compositionally biased region" description="Basic and acidic residues" evidence="1">
    <location>
        <begin position="161"/>
        <end position="182"/>
    </location>
</feature>
<evidence type="ECO:0000313" key="2">
    <source>
        <dbReference type="EMBL" id="ETE69956.1"/>
    </source>
</evidence>
<dbReference type="AlphaFoldDB" id="V8P7I5"/>
<proteinExistence type="predicted"/>
<comment type="caution">
    <text evidence="2">The sequence shown here is derived from an EMBL/GenBank/DDBJ whole genome shotgun (WGS) entry which is preliminary data.</text>
</comment>
<organism evidence="2 3">
    <name type="scientific">Ophiophagus hannah</name>
    <name type="common">King cobra</name>
    <name type="synonym">Naja hannah</name>
    <dbReference type="NCBI Taxonomy" id="8665"/>
    <lineage>
        <taxon>Eukaryota</taxon>
        <taxon>Metazoa</taxon>
        <taxon>Chordata</taxon>
        <taxon>Craniata</taxon>
        <taxon>Vertebrata</taxon>
        <taxon>Euteleostomi</taxon>
        <taxon>Lepidosauria</taxon>
        <taxon>Squamata</taxon>
        <taxon>Bifurcata</taxon>
        <taxon>Unidentata</taxon>
        <taxon>Episquamata</taxon>
        <taxon>Toxicofera</taxon>
        <taxon>Serpentes</taxon>
        <taxon>Colubroidea</taxon>
        <taxon>Elapidae</taxon>
        <taxon>Elapinae</taxon>
        <taxon>Ophiophagus</taxon>
    </lineage>
</organism>